<evidence type="ECO:0000313" key="2">
    <source>
        <dbReference type="EMBL" id="SFS64604.1"/>
    </source>
</evidence>
<keyword evidence="1" id="KW-0472">Membrane</keyword>
<name>A0A1I6RIZ0_9ACTN</name>
<sequence length="293" mass="29802">MSGRLMRLYPAGYRAAHGAEIADTHRELTAGLRRVARWRADADLAAHAVRVRLGLDAAAPAGRLLACAAPFVLASGAVVGALELTRWYTALVVSPASASLLLLTLEPGWALHLLGSLLLCVGAVVALTGHRRAGVAAVVCGHLGTVALWPVVGEARGGGAVVPVLALLTALVLLAAPGDLPPEPDTVVAAGVVAGLGWLPVVAVGTGGFAVTTEYGAWPLLVLAGAGLALAVRRGSPGLYELGALLPASLPLAGRAYQDAWQEWPPVLGLLLVLPLALGCAAVVRGVRARRLP</sequence>
<accession>A0A1I6RIZ0</accession>
<feature type="transmembrane region" description="Helical" evidence="1">
    <location>
        <begin position="134"/>
        <end position="152"/>
    </location>
</feature>
<evidence type="ECO:0000256" key="1">
    <source>
        <dbReference type="SAM" id="Phobius"/>
    </source>
</evidence>
<dbReference type="Proteomes" id="UP000198873">
    <property type="component" value="Unassembled WGS sequence"/>
</dbReference>
<dbReference type="STRING" id="1176198.SAMN05444716_103110"/>
<keyword evidence="1" id="KW-1133">Transmembrane helix</keyword>
<protein>
    <submittedName>
        <fullName evidence="2">Uncharacterized protein</fullName>
    </submittedName>
</protein>
<gene>
    <name evidence="2" type="ORF">SAMN05444716_103110</name>
</gene>
<feature type="transmembrane region" description="Helical" evidence="1">
    <location>
        <begin position="188"/>
        <end position="209"/>
    </location>
</feature>
<proteinExistence type="predicted"/>
<organism evidence="2 3">
    <name type="scientific">Streptomyces harbinensis</name>
    <dbReference type="NCBI Taxonomy" id="1176198"/>
    <lineage>
        <taxon>Bacteria</taxon>
        <taxon>Bacillati</taxon>
        <taxon>Actinomycetota</taxon>
        <taxon>Actinomycetes</taxon>
        <taxon>Kitasatosporales</taxon>
        <taxon>Streptomycetaceae</taxon>
        <taxon>Streptomyces</taxon>
    </lineage>
</organism>
<reference evidence="3" key="1">
    <citation type="submission" date="2016-10" db="EMBL/GenBank/DDBJ databases">
        <authorList>
            <person name="Varghese N."/>
            <person name="Submissions S."/>
        </authorList>
    </citation>
    <scope>NUCLEOTIDE SEQUENCE [LARGE SCALE GENOMIC DNA]</scope>
    <source>
        <strain evidence="3">CGMCC 4.7047</strain>
    </source>
</reference>
<feature type="transmembrane region" description="Helical" evidence="1">
    <location>
        <begin position="264"/>
        <end position="284"/>
    </location>
</feature>
<dbReference type="RefSeq" id="WP_019435601.1">
    <property type="nucleotide sequence ID" value="NZ_CP054938.1"/>
</dbReference>
<feature type="transmembrane region" description="Helical" evidence="1">
    <location>
        <begin position="215"/>
        <end position="232"/>
    </location>
</feature>
<feature type="transmembrane region" description="Helical" evidence="1">
    <location>
        <begin position="158"/>
        <end position="176"/>
    </location>
</feature>
<evidence type="ECO:0000313" key="3">
    <source>
        <dbReference type="Proteomes" id="UP000198873"/>
    </source>
</evidence>
<dbReference type="EMBL" id="FPAB01000003">
    <property type="protein sequence ID" value="SFS64604.1"/>
    <property type="molecule type" value="Genomic_DNA"/>
</dbReference>
<keyword evidence="1" id="KW-0812">Transmembrane</keyword>
<keyword evidence="3" id="KW-1185">Reference proteome</keyword>
<dbReference type="AlphaFoldDB" id="A0A1I6RIZ0"/>
<feature type="transmembrane region" description="Helical" evidence="1">
    <location>
        <begin position="64"/>
        <end position="89"/>
    </location>
</feature>
<feature type="transmembrane region" description="Helical" evidence="1">
    <location>
        <begin position="109"/>
        <end position="127"/>
    </location>
</feature>
<feature type="transmembrane region" description="Helical" evidence="1">
    <location>
        <begin position="239"/>
        <end position="258"/>
    </location>
</feature>